<gene>
    <name evidence="2" type="ORF">P43SY_009343</name>
</gene>
<dbReference type="InterPro" id="IPR028364">
    <property type="entry name" value="Ribosomal_uL1/biogenesis"/>
</dbReference>
<feature type="compositionally biased region" description="Polar residues" evidence="1">
    <location>
        <begin position="378"/>
        <end position="387"/>
    </location>
</feature>
<sequence length="410" mass="45436">MEAKRGLRNPLDEAQVRKAVAALQYFLEKNKGDSTKKQLVTQTEYISCIITRKAIPSKGSLKPIQIDIPHSLWGGENDAEMCLFVKDTDKDRIKKALAEDPDTDKDRIKKALAEDPVPGLSKVMSVKKLRKNFSQFDDKRTLAGAYDMFLADDRILPYLKTPLGTKFFVKKKQPVAVRVSRKDVSNAIRAVFHRTTMHTSTGPCTNVRVAHFGMSVDEIVENIVVAMNNCAAHVIKGWHGVQSISIKTADSLALPIYNALSDVAKLPPVANKKTLLKRKLEEVEAETPAAKETETPKQTPAKKQKKAASTPVKKEAETPAKKAKKETPVKKAETPAKKTETPVKKAETPAKKQKKETPVKKTETPEPAAKKQKKETPVKQQQKTPESTPAKQQQKKAKTPTPSKKAGKKQ</sequence>
<dbReference type="AlphaFoldDB" id="A0AAD5M3T8"/>
<dbReference type="SUPFAM" id="SSF56808">
    <property type="entry name" value="Ribosomal protein L1"/>
    <property type="match status" value="1"/>
</dbReference>
<dbReference type="Proteomes" id="UP001209570">
    <property type="component" value="Unassembled WGS sequence"/>
</dbReference>
<dbReference type="Gene3D" id="3.30.190.20">
    <property type="match status" value="1"/>
</dbReference>
<dbReference type="InterPro" id="IPR023674">
    <property type="entry name" value="Ribosomal_uL1-like"/>
</dbReference>
<dbReference type="EMBL" id="JAKCXM010000084">
    <property type="protein sequence ID" value="KAJ0403309.1"/>
    <property type="molecule type" value="Genomic_DNA"/>
</dbReference>
<keyword evidence="3" id="KW-1185">Reference proteome</keyword>
<dbReference type="Gene3D" id="3.40.50.790">
    <property type="match status" value="1"/>
</dbReference>
<evidence type="ECO:0000256" key="1">
    <source>
        <dbReference type="SAM" id="MobiDB-lite"/>
    </source>
</evidence>
<dbReference type="CDD" id="cd00403">
    <property type="entry name" value="Ribosomal_L1"/>
    <property type="match status" value="1"/>
</dbReference>
<dbReference type="Pfam" id="PF00687">
    <property type="entry name" value="Ribosomal_L1"/>
    <property type="match status" value="1"/>
</dbReference>
<proteinExistence type="predicted"/>
<organism evidence="2 3">
    <name type="scientific">Pythium insidiosum</name>
    <name type="common">Pythiosis disease agent</name>
    <dbReference type="NCBI Taxonomy" id="114742"/>
    <lineage>
        <taxon>Eukaryota</taxon>
        <taxon>Sar</taxon>
        <taxon>Stramenopiles</taxon>
        <taxon>Oomycota</taxon>
        <taxon>Peronosporomycetes</taxon>
        <taxon>Pythiales</taxon>
        <taxon>Pythiaceae</taxon>
        <taxon>Pythium</taxon>
    </lineage>
</organism>
<evidence type="ECO:0000313" key="2">
    <source>
        <dbReference type="EMBL" id="KAJ0403309.1"/>
    </source>
</evidence>
<comment type="caution">
    <text evidence="2">The sequence shown here is derived from an EMBL/GenBank/DDBJ whole genome shotgun (WGS) entry which is preliminary data.</text>
</comment>
<accession>A0AAD5M3T8</accession>
<feature type="compositionally biased region" description="Basic and acidic residues" evidence="1">
    <location>
        <begin position="312"/>
        <end position="364"/>
    </location>
</feature>
<name>A0AAD5M3T8_PYTIN</name>
<evidence type="ECO:0008006" key="4">
    <source>
        <dbReference type="Google" id="ProtNLM"/>
    </source>
</evidence>
<protein>
    <recommendedName>
        <fullName evidence="4">Ribosomal protein L1</fullName>
    </recommendedName>
</protein>
<feature type="region of interest" description="Disordered" evidence="1">
    <location>
        <begin position="280"/>
        <end position="410"/>
    </location>
</feature>
<evidence type="ECO:0000313" key="3">
    <source>
        <dbReference type="Proteomes" id="UP001209570"/>
    </source>
</evidence>
<dbReference type="InterPro" id="IPR016095">
    <property type="entry name" value="Ribosomal_uL1_3-a/b-sand"/>
</dbReference>
<reference evidence="2" key="1">
    <citation type="submission" date="2021-12" db="EMBL/GenBank/DDBJ databases">
        <title>Prjna785345.</title>
        <authorList>
            <person name="Rujirawat T."/>
            <person name="Krajaejun T."/>
        </authorList>
    </citation>
    <scope>NUCLEOTIDE SEQUENCE</scope>
    <source>
        <strain evidence="2">Pi057C3</strain>
    </source>
</reference>